<keyword evidence="2 8" id="KW-0963">Cytoplasm</keyword>
<sequence>MDTPIGWLKIRSEAGSIVELDHADEAAVMGGGADGDSLEDASGAIRQCVRELGEYFDGNRTDFEVPISLEHKGTEFQQKVWRRLRSIPYGETLSYKALAADCGGPNHSRAVANANGRNPISIIVPCHRVIASDGTLGGYTGGIGKKRRLLELEGLDIRSK</sequence>
<dbReference type="Pfam" id="PF01035">
    <property type="entry name" value="DNA_binding_1"/>
    <property type="match status" value="1"/>
</dbReference>
<keyword evidence="6 8" id="KW-0234">DNA repair</keyword>
<dbReference type="PANTHER" id="PTHR10815:SF13">
    <property type="entry name" value="METHYLATED-DNA--PROTEIN-CYSTEINE METHYLTRANSFERASE"/>
    <property type="match status" value="1"/>
</dbReference>
<evidence type="ECO:0000256" key="5">
    <source>
        <dbReference type="ARBA" id="ARBA00022763"/>
    </source>
</evidence>
<comment type="miscellaneous">
    <text evidence="8">This enzyme catalyzes only one turnover and therefore is not strictly catalytic. According to one definition, an enzyme is a biocatalyst that acts repeatedly and over many reaction cycles.</text>
</comment>
<comment type="similarity">
    <text evidence="8">Belongs to the MGMT family.</text>
</comment>
<dbReference type="PROSITE" id="PS00374">
    <property type="entry name" value="MGMT"/>
    <property type="match status" value="1"/>
</dbReference>
<dbReference type="InterPro" id="IPR036631">
    <property type="entry name" value="MGMT_N_sf"/>
</dbReference>
<feature type="domain" description="Methylguanine DNA methyltransferase ribonuclease-like" evidence="10">
    <location>
        <begin position="1"/>
        <end position="69"/>
    </location>
</feature>
<gene>
    <name evidence="11" type="ORF">RQP18_08215</name>
</gene>
<dbReference type="Pfam" id="PF02870">
    <property type="entry name" value="Methyltransf_1N"/>
    <property type="match status" value="1"/>
</dbReference>
<evidence type="ECO:0000313" key="11">
    <source>
        <dbReference type="EMBL" id="WZX28673.1"/>
    </source>
</evidence>
<evidence type="ECO:0000256" key="4">
    <source>
        <dbReference type="ARBA" id="ARBA00022679"/>
    </source>
</evidence>
<dbReference type="EMBL" id="CP138333">
    <property type="protein sequence ID" value="WZX28673.1"/>
    <property type="molecule type" value="Genomic_DNA"/>
</dbReference>
<comment type="subcellular location">
    <subcellularLocation>
        <location evidence="8">Cytoplasm</location>
    </subcellularLocation>
</comment>
<dbReference type="SUPFAM" id="SSF53155">
    <property type="entry name" value="Methylated DNA-protein cysteine methyltransferase domain"/>
    <property type="match status" value="1"/>
</dbReference>
<comment type="catalytic activity">
    <reaction evidence="1 8">
        <text>a 4-O-methyl-thymidine in DNA + L-cysteinyl-[protein] = a thymidine in DNA + S-methyl-L-cysteinyl-[protein]</text>
        <dbReference type="Rhea" id="RHEA:53428"/>
        <dbReference type="Rhea" id="RHEA-COMP:10131"/>
        <dbReference type="Rhea" id="RHEA-COMP:10132"/>
        <dbReference type="Rhea" id="RHEA-COMP:13555"/>
        <dbReference type="Rhea" id="RHEA-COMP:13556"/>
        <dbReference type="ChEBI" id="CHEBI:29950"/>
        <dbReference type="ChEBI" id="CHEBI:82612"/>
        <dbReference type="ChEBI" id="CHEBI:137386"/>
        <dbReference type="ChEBI" id="CHEBI:137387"/>
        <dbReference type="EC" id="2.1.1.63"/>
    </reaction>
</comment>
<dbReference type="InterPro" id="IPR036217">
    <property type="entry name" value="MethylDNA_cys_MeTrfase_DNAb"/>
</dbReference>
<dbReference type="InterPro" id="IPR036388">
    <property type="entry name" value="WH-like_DNA-bd_sf"/>
</dbReference>
<dbReference type="CDD" id="cd06445">
    <property type="entry name" value="ATase"/>
    <property type="match status" value="1"/>
</dbReference>
<organism evidence="11 12">
    <name type="scientific">Salinicoccus bachuensis</name>
    <dbReference type="NCBI Taxonomy" id="3136731"/>
    <lineage>
        <taxon>Bacteria</taxon>
        <taxon>Bacillati</taxon>
        <taxon>Bacillota</taxon>
        <taxon>Bacilli</taxon>
        <taxon>Bacillales</taxon>
        <taxon>Staphylococcaceae</taxon>
        <taxon>Salinicoccus</taxon>
    </lineage>
</organism>
<dbReference type="Proteomes" id="UP001455384">
    <property type="component" value="Chromosome"/>
</dbReference>
<dbReference type="PANTHER" id="PTHR10815">
    <property type="entry name" value="METHYLATED-DNA--PROTEIN-CYSTEINE METHYLTRANSFERASE"/>
    <property type="match status" value="1"/>
</dbReference>
<protein>
    <recommendedName>
        <fullName evidence="8">Methylated-DNA--protein-cysteine methyltransferase</fullName>
        <ecNumber evidence="8">2.1.1.63</ecNumber>
    </recommendedName>
    <alternativeName>
        <fullName evidence="8">6-O-methylguanine-DNA methyltransferase</fullName>
        <shortName evidence="8">MGMT</shortName>
    </alternativeName>
    <alternativeName>
        <fullName evidence="8">O-6-methylguanine-DNA-alkyltransferase</fullName>
    </alternativeName>
</protein>
<evidence type="ECO:0000256" key="6">
    <source>
        <dbReference type="ARBA" id="ARBA00023204"/>
    </source>
</evidence>
<keyword evidence="12" id="KW-1185">Reference proteome</keyword>
<dbReference type="GO" id="GO:0032259">
    <property type="term" value="P:methylation"/>
    <property type="evidence" value="ECO:0007669"/>
    <property type="project" value="UniProtKB-KW"/>
</dbReference>
<dbReference type="NCBIfam" id="TIGR00589">
    <property type="entry name" value="ogt"/>
    <property type="match status" value="1"/>
</dbReference>
<reference evidence="12" key="1">
    <citation type="submission" date="2023-10" db="EMBL/GenBank/DDBJ databases">
        <title>Genome analysis and identification of Salinococcus sp. Bachu38 nov., a PGPR from the rhizosphere of Tamarix.</title>
        <authorList>
            <person name="Liang Z."/>
            <person name="Zhang X."/>
            <person name="Jia J."/>
            <person name="Chen X."/>
            <person name="Wang Y."/>
            <person name="Wang Q."/>
            <person name="Wang R."/>
        </authorList>
    </citation>
    <scope>NUCLEOTIDE SEQUENCE [LARGE SCALE GENOMIC DNA]</scope>
    <source>
        <strain evidence="12">Bachu38</strain>
    </source>
</reference>
<dbReference type="RefSeq" id="WP_342387255.1">
    <property type="nucleotide sequence ID" value="NZ_CP138333.2"/>
</dbReference>
<accession>A0ABZ3CGV8</accession>
<dbReference type="Gene3D" id="3.30.160.70">
    <property type="entry name" value="Methylated DNA-protein cysteine methyltransferase domain"/>
    <property type="match status" value="1"/>
</dbReference>
<dbReference type="EC" id="2.1.1.63" evidence="8"/>
<evidence type="ECO:0000256" key="3">
    <source>
        <dbReference type="ARBA" id="ARBA00022603"/>
    </source>
</evidence>
<evidence type="ECO:0000256" key="2">
    <source>
        <dbReference type="ARBA" id="ARBA00022490"/>
    </source>
</evidence>
<comment type="catalytic activity">
    <reaction evidence="7 8">
        <text>a 6-O-methyl-2'-deoxyguanosine in DNA + L-cysteinyl-[protein] = S-methyl-L-cysteinyl-[protein] + a 2'-deoxyguanosine in DNA</text>
        <dbReference type="Rhea" id="RHEA:24000"/>
        <dbReference type="Rhea" id="RHEA-COMP:10131"/>
        <dbReference type="Rhea" id="RHEA-COMP:10132"/>
        <dbReference type="Rhea" id="RHEA-COMP:11367"/>
        <dbReference type="Rhea" id="RHEA-COMP:11368"/>
        <dbReference type="ChEBI" id="CHEBI:29950"/>
        <dbReference type="ChEBI" id="CHEBI:82612"/>
        <dbReference type="ChEBI" id="CHEBI:85445"/>
        <dbReference type="ChEBI" id="CHEBI:85448"/>
        <dbReference type="EC" id="2.1.1.63"/>
    </reaction>
</comment>
<keyword evidence="4 8" id="KW-0808">Transferase</keyword>
<comment type="function">
    <text evidence="8">Involved in the cellular defense against the biological effects of O6-methylguanine (O6-MeG) and O4-methylthymine (O4-MeT) in DNA. Repairs the methylated nucleobase in DNA by stoichiometrically transferring the methyl group to a cysteine residue in the enzyme. This is a suicide reaction: the enzyme is irreversibly inactivated.</text>
</comment>
<keyword evidence="5 8" id="KW-0227">DNA damage</keyword>
<evidence type="ECO:0000256" key="1">
    <source>
        <dbReference type="ARBA" id="ARBA00001286"/>
    </source>
</evidence>
<proteinExistence type="inferred from homology"/>
<evidence type="ECO:0000259" key="9">
    <source>
        <dbReference type="Pfam" id="PF01035"/>
    </source>
</evidence>
<dbReference type="InterPro" id="IPR023546">
    <property type="entry name" value="MGMT"/>
</dbReference>
<dbReference type="InterPro" id="IPR008332">
    <property type="entry name" value="MethylG_MeTrfase_N"/>
</dbReference>
<evidence type="ECO:0000259" key="10">
    <source>
        <dbReference type="Pfam" id="PF02870"/>
    </source>
</evidence>
<name>A0ABZ3CGV8_9STAP</name>
<keyword evidence="3 8" id="KW-0489">Methyltransferase</keyword>
<evidence type="ECO:0000256" key="8">
    <source>
        <dbReference type="HAMAP-Rule" id="MF_00772"/>
    </source>
</evidence>
<feature type="active site" description="Nucleophile; methyl group acceptor" evidence="8">
    <location>
        <position position="126"/>
    </location>
</feature>
<dbReference type="InterPro" id="IPR001497">
    <property type="entry name" value="MethylDNA_cys_MeTrfase_AS"/>
</dbReference>
<dbReference type="InterPro" id="IPR014048">
    <property type="entry name" value="MethylDNA_cys_MeTrfase_DNA-bd"/>
</dbReference>
<feature type="domain" description="Methylated-DNA-[protein]-cysteine S-methyltransferase DNA binding" evidence="9">
    <location>
        <begin position="75"/>
        <end position="154"/>
    </location>
</feature>
<evidence type="ECO:0000313" key="12">
    <source>
        <dbReference type="Proteomes" id="UP001455384"/>
    </source>
</evidence>
<evidence type="ECO:0000256" key="7">
    <source>
        <dbReference type="ARBA" id="ARBA00049348"/>
    </source>
</evidence>
<dbReference type="HAMAP" id="MF_00772">
    <property type="entry name" value="OGT"/>
    <property type="match status" value="1"/>
</dbReference>
<dbReference type="GO" id="GO:0003908">
    <property type="term" value="F:methylated-DNA-[protein]-cysteine S-methyltransferase activity"/>
    <property type="evidence" value="ECO:0007669"/>
    <property type="project" value="UniProtKB-EC"/>
</dbReference>
<dbReference type="Gene3D" id="1.10.10.10">
    <property type="entry name" value="Winged helix-like DNA-binding domain superfamily/Winged helix DNA-binding domain"/>
    <property type="match status" value="1"/>
</dbReference>
<dbReference type="SUPFAM" id="SSF46767">
    <property type="entry name" value="Methylated DNA-protein cysteine methyltransferase, C-terminal domain"/>
    <property type="match status" value="1"/>
</dbReference>